<dbReference type="PANTHER" id="PTHR16263:SF4">
    <property type="entry name" value="TETRATRICOPEPTIDE REPEAT PROTEIN 38"/>
    <property type="match status" value="1"/>
</dbReference>
<protein>
    <recommendedName>
        <fullName evidence="2">Tetratricopeptide repeat protein 38</fullName>
    </recommendedName>
</protein>
<sequence>MTFLDSCATEEEKANIELLQDNLLGMKKSMGDIFDLRKEHPDSLVYNIHAAGLQLFSETPKDLEKVEDMLEKAESLASTPWSKGVVEGFRLLQQGKDEEAGAKLTEIIKENKWDVFTCRLCMDIYFNMGMQKEMMATADLAWEVYSEHPLFQSAYAFCLEQVGRLDEAEELAKIAVTTRQDNPWGHHCLAHVYETTGRVKDGLAYMESAKHLWDDTIIDFINSHNYWHLALFYVAVGRDSEAVELFKEYVWNTKESPGIQLNAISLLWRLSLRGVEVSDDAWEEVLNYARPHLRSHLQTFQDLHYSICLAVCKDEEEMKEFEATMPSEGRWSLLRKANEILKAFYFENNAKKAVQLFEDVGIDQGEDAQTQVSNLAHGFIGLGGSNAQRGMLDHFLLVCSASCCNEKLMKRLCSRLRGQESFKAYLQQKLYRGLCLV</sequence>
<evidence type="ECO:0000313" key="5">
    <source>
        <dbReference type="EMBL" id="CAE0252470.1"/>
    </source>
</evidence>
<reference evidence="5" key="1">
    <citation type="submission" date="2021-01" db="EMBL/GenBank/DDBJ databases">
        <authorList>
            <person name="Corre E."/>
            <person name="Pelletier E."/>
            <person name="Niang G."/>
            <person name="Scheremetjew M."/>
            <person name="Finn R."/>
            <person name="Kale V."/>
            <person name="Holt S."/>
            <person name="Cochrane G."/>
            <person name="Meng A."/>
            <person name="Brown T."/>
            <person name="Cohen L."/>
        </authorList>
    </citation>
    <scope>NUCLEOTIDE SEQUENCE</scope>
    <source>
        <strain evidence="5">NIES-2562</strain>
    </source>
</reference>
<evidence type="ECO:0000256" key="1">
    <source>
        <dbReference type="ARBA" id="ARBA00005857"/>
    </source>
</evidence>
<evidence type="ECO:0000256" key="4">
    <source>
        <dbReference type="ARBA" id="ARBA00022803"/>
    </source>
</evidence>
<dbReference type="InterPro" id="IPR033891">
    <property type="entry name" value="TTC38"/>
</dbReference>
<dbReference type="InterPro" id="IPR011990">
    <property type="entry name" value="TPR-like_helical_dom_sf"/>
</dbReference>
<accession>A0A7S3G597</accession>
<comment type="similarity">
    <text evidence="1">Belongs to the TTC38 family.</text>
</comment>
<keyword evidence="3" id="KW-0677">Repeat</keyword>
<dbReference type="EMBL" id="HBIB01022511">
    <property type="protein sequence ID" value="CAE0252470.1"/>
    <property type="molecule type" value="Transcribed_RNA"/>
</dbReference>
<dbReference type="SUPFAM" id="SSF48452">
    <property type="entry name" value="TPR-like"/>
    <property type="match status" value="1"/>
</dbReference>
<evidence type="ECO:0000256" key="3">
    <source>
        <dbReference type="ARBA" id="ARBA00022737"/>
    </source>
</evidence>
<proteinExistence type="inferred from homology"/>
<organism evidence="5">
    <name type="scientific">Palpitomonas bilix</name>
    <dbReference type="NCBI Taxonomy" id="652834"/>
    <lineage>
        <taxon>Eukaryota</taxon>
        <taxon>Eukaryota incertae sedis</taxon>
    </lineage>
</organism>
<dbReference type="PANTHER" id="PTHR16263">
    <property type="entry name" value="TETRATRICOPEPTIDE REPEAT PROTEIN 38"/>
    <property type="match status" value="1"/>
</dbReference>
<evidence type="ECO:0000256" key="2">
    <source>
        <dbReference type="ARBA" id="ARBA00019992"/>
    </source>
</evidence>
<gene>
    <name evidence="5" type="ORF">PBIL07802_LOCUS14697</name>
</gene>
<name>A0A7S3G597_9EUKA</name>
<dbReference type="AlphaFoldDB" id="A0A7S3G597"/>
<keyword evidence="4" id="KW-0802">TPR repeat</keyword>
<dbReference type="Gene3D" id="1.25.40.10">
    <property type="entry name" value="Tetratricopeptide repeat domain"/>
    <property type="match status" value="1"/>
</dbReference>